<gene>
    <name evidence="3" type="ORF">GCM10009838_43930</name>
</gene>
<keyword evidence="4" id="KW-1185">Reference proteome</keyword>
<feature type="region of interest" description="Disordered" evidence="1">
    <location>
        <begin position="76"/>
        <end position="120"/>
    </location>
</feature>
<protein>
    <submittedName>
        <fullName evidence="3">Uncharacterized protein</fullName>
    </submittedName>
</protein>
<keyword evidence="2" id="KW-0812">Transmembrane</keyword>
<keyword evidence="2" id="KW-0472">Membrane</keyword>
<dbReference type="Proteomes" id="UP001499854">
    <property type="component" value="Unassembled WGS sequence"/>
</dbReference>
<evidence type="ECO:0000256" key="1">
    <source>
        <dbReference type="SAM" id="MobiDB-lite"/>
    </source>
</evidence>
<sequence length="288" mass="29967">MDDDWDEHAPDILRALVDEAAEQSRTLGRGPDVEAATEFVRGRRRRRAALQVGGTTTAVAMVAAVAAAVAVPAGHSKAAVTTPSPGIPTSPRTVPSGRTASGSAPASQSPSTQLQPDRPGVVCGQRLTAQYAAQAPGGVHVVVTAEHPQAPATAPTVDVAVTADRALTVSGSPRHLDIQVVVLHEGTVVDRIGGAAWPDDFTPQPGRHYGDSAEARSWPVDAGRPHTEQIAPSRWTACSGVDWAAIYSHPAEYQLIALMPIPMVFDADGPVADHTEGLLGSPPLTLTR</sequence>
<organism evidence="3 4">
    <name type="scientific">Catenulispora subtropica</name>
    <dbReference type="NCBI Taxonomy" id="450798"/>
    <lineage>
        <taxon>Bacteria</taxon>
        <taxon>Bacillati</taxon>
        <taxon>Actinomycetota</taxon>
        <taxon>Actinomycetes</taxon>
        <taxon>Catenulisporales</taxon>
        <taxon>Catenulisporaceae</taxon>
        <taxon>Catenulispora</taxon>
    </lineage>
</organism>
<evidence type="ECO:0000313" key="3">
    <source>
        <dbReference type="EMBL" id="GAA1978317.1"/>
    </source>
</evidence>
<evidence type="ECO:0000256" key="2">
    <source>
        <dbReference type="SAM" id="Phobius"/>
    </source>
</evidence>
<feature type="compositionally biased region" description="Polar residues" evidence="1">
    <location>
        <begin position="90"/>
        <end position="99"/>
    </location>
</feature>
<dbReference type="EMBL" id="BAAAQM010000024">
    <property type="protein sequence ID" value="GAA1978317.1"/>
    <property type="molecule type" value="Genomic_DNA"/>
</dbReference>
<feature type="compositionally biased region" description="Low complexity" evidence="1">
    <location>
        <begin position="100"/>
        <end position="116"/>
    </location>
</feature>
<keyword evidence="2" id="KW-1133">Transmembrane helix</keyword>
<proteinExistence type="predicted"/>
<evidence type="ECO:0000313" key="4">
    <source>
        <dbReference type="Proteomes" id="UP001499854"/>
    </source>
</evidence>
<name>A0ABP5DDG9_9ACTN</name>
<feature type="transmembrane region" description="Helical" evidence="2">
    <location>
        <begin position="48"/>
        <end position="71"/>
    </location>
</feature>
<comment type="caution">
    <text evidence="3">The sequence shown here is derived from an EMBL/GenBank/DDBJ whole genome shotgun (WGS) entry which is preliminary data.</text>
</comment>
<reference evidence="4" key="1">
    <citation type="journal article" date="2019" name="Int. J. Syst. Evol. Microbiol.">
        <title>The Global Catalogue of Microorganisms (GCM) 10K type strain sequencing project: providing services to taxonomists for standard genome sequencing and annotation.</title>
        <authorList>
            <consortium name="The Broad Institute Genomics Platform"/>
            <consortium name="The Broad Institute Genome Sequencing Center for Infectious Disease"/>
            <person name="Wu L."/>
            <person name="Ma J."/>
        </authorList>
    </citation>
    <scope>NUCLEOTIDE SEQUENCE [LARGE SCALE GENOMIC DNA]</scope>
    <source>
        <strain evidence="4">JCM 16013</strain>
    </source>
</reference>
<accession>A0ABP5DDG9</accession>